<dbReference type="EMBL" id="LR796403">
    <property type="protein sequence ID" value="CAB4141972.1"/>
    <property type="molecule type" value="Genomic_DNA"/>
</dbReference>
<evidence type="ECO:0000313" key="1">
    <source>
        <dbReference type="EMBL" id="CAB4141972.1"/>
    </source>
</evidence>
<protein>
    <submittedName>
        <fullName evidence="1">Uncharacterized protein</fullName>
    </submittedName>
</protein>
<accession>A0A6J5M7A1</accession>
<sequence length="87" mass="9690">MALEVSLSSAYGVNLTYHKVTSVEYDYVTNSGAVKIASYPDKSTRLGDWAPVSYLEEQIKDMKELSLDSIYKAVKSSSEIFKEAKDV</sequence>
<proteinExistence type="predicted"/>
<gene>
    <name evidence="1" type="ORF">UFOVP423_6</name>
</gene>
<reference evidence="1" key="1">
    <citation type="submission" date="2020-04" db="EMBL/GenBank/DDBJ databases">
        <authorList>
            <person name="Chiriac C."/>
            <person name="Salcher M."/>
            <person name="Ghai R."/>
            <person name="Kavagutti S V."/>
        </authorList>
    </citation>
    <scope>NUCLEOTIDE SEQUENCE</scope>
</reference>
<organism evidence="1">
    <name type="scientific">uncultured Caudovirales phage</name>
    <dbReference type="NCBI Taxonomy" id="2100421"/>
    <lineage>
        <taxon>Viruses</taxon>
        <taxon>Duplodnaviria</taxon>
        <taxon>Heunggongvirae</taxon>
        <taxon>Uroviricota</taxon>
        <taxon>Caudoviricetes</taxon>
        <taxon>Peduoviridae</taxon>
        <taxon>Maltschvirus</taxon>
        <taxon>Maltschvirus maltsch</taxon>
    </lineage>
</organism>
<name>A0A6J5M7A1_9CAUD</name>